<keyword evidence="10 14" id="KW-0067">ATP-binding</keyword>
<dbReference type="InterPro" id="IPR001763">
    <property type="entry name" value="Rhodanese-like_dom"/>
</dbReference>
<evidence type="ECO:0000256" key="6">
    <source>
        <dbReference type="ARBA" id="ARBA00022605"/>
    </source>
</evidence>
<evidence type="ECO:0000259" key="17">
    <source>
        <dbReference type="PROSITE" id="PS50206"/>
    </source>
</evidence>
<feature type="domain" description="Rhodanese" evidence="17">
    <location>
        <begin position="53"/>
        <end position="103"/>
    </location>
</feature>
<evidence type="ECO:0000256" key="16">
    <source>
        <dbReference type="RuleBase" id="RU004249"/>
    </source>
</evidence>
<evidence type="ECO:0000256" key="15">
    <source>
        <dbReference type="RuleBase" id="RU003448"/>
    </source>
</evidence>
<dbReference type="Pfam" id="PF13840">
    <property type="entry name" value="ACT_7"/>
    <property type="match status" value="1"/>
</dbReference>
<dbReference type="PROSITE" id="PS51671">
    <property type="entry name" value="ACT"/>
    <property type="match status" value="1"/>
</dbReference>
<dbReference type="GO" id="GO:0019877">
    <property type="term" value="P:diaminopimelate biosynthetic process"/>
    <property type="evidence" value="ECO:0007669"/>
    <property type="project" value="UniProtKB-KW"/>
</dbReference>
<evidence type="ECO:0000256" key="7">
    <source>
        <dbReference type="ARBA" id="ARBA00022679"/>
    </source>
</evidence>
<feature type="binding site" evidence="14">
    <location>
        <position position="52"/>
    </location>
    <ligand>
        <name>substrate</name>
    </ligand>
</feature>
<sequence>MKIVVKKFGGSSLSTQGQRLKAVQHVEFQLAQGYSVVVVVSAMGRKGDPYATDSLLALVDENGRNLGAREKDLLLSCGEIISAAVMASLLTSRGHQVTVLTGGQAGIYTDQQFGDAQIIRVEPARVLHALEEGKLVIVPGFQGRSLDGEITTLGRGGSDTSAVALGAALHAEWVDIYTDVEGIMTADPRLVAEARLLDHVTYAEMANLAYQGAKVIHPRAVEIARQAGLPVRVKANGSDHPGTLISHLPANAPRAIRDQPVMGIAHVPALTQIKVNADRYSYQQQYDLQLKVFQAMAEHRISVDFINVSPNQIAYTVSDRQAQEAVDLIRQMGYDLDVTSHCAKVSAVGAGMAGRPGVMAAIVEALTSEGIQILQSADSHATIWILVKEKDMIRAVRALHRKFGLDANAKEEKRR</sequence>
<dbReference type="PANTHER" id="PTHR21499">
    <property type="entry name" value="ASPARTATE KINASE"/>
    <property type="match status" value="1"/>
</dbReference>
<keyword evidence="11" id="KW-0220">Diaminopimelate biosynthesis</keyword>
<comment type="similarity">
    <text evidence="5 15">Belongs to the aspartokinase family.</text>
</comment>
<dbReference type="UniPathway" id="UPA00034">
    <property type="reaction ID" value="UER00015"/>
</dbReference>
<dbReference type="AlphaFoldDB" id="A0A1Y3PQH3"/>
<feature type="binding site" evidence="14">
    <location>
        <begin position="178"/>
        <end position="179"/>
    </location>
    <ligand>
        <name>ATP</name>
        <dbReference type="ChEBI" id="CHEBI:30616"/>
    </ligand>
</feature>
<organism evidence="19 20">
    <name type="scientific">Bacillus thermozeamaize</name>
    <dbReference type="NCBI Taxonomy" id="230954"/>
    <lineage>
        <taxon>Bacteria</taxon>
        <taxon>Bacillati</taxon>
        <taxon>Bacillota</taxon>
        <taxon>Bacilli</taxon>
        <taxon>Bacillales</taxon>
        <taxon>Bacillaceae</taxon>
        <taxon>Bacillus</taxon>
    </lineage>
</organism>
<dbReference type="InterPro" id="IPR018042">
    <property type="entry name" value="Aspartate_kinase_CS"/>
</dbReference>
<feature type="domain" description="ACT" evidence="18">
    <location>
        <begin position="347"/>
        <end position="414"/>
    </location>
</feature>
<dbReference type="GO" id="GO:0009090">
    <property type="term" value="P:homoserine biosynthetic process"/>
    <property type="evidence" value="ECO:0007669"/>
    <property type="project" value="TreeGrafter"/>
</dbReference>
<dbReference type="GO" id="GO:0005524">
    <property type="term" value="F:ATP binding"/>
    <property type="evidence" value="ECO:0007669"/>
    <property type="project" value="UniProtKB-KW"/>
</dbReference>
<reference evidence="20" key="1">
    <citation type="submission" date="2016-06" db="EMBL/GenBank/DDBJ databases">
        <authorList>
            <person name="Nascimento L."/>
            <person name="Pereira R.V."/>
            <person name="Martins L.F."/>
            <person name="Quaggio R.B."/>
            <person name="Silva A.M."/>
            <person name="Setubal J.C."/>
        </authorList>
    </citation>
    <scope>NUCLEOTIDE SEQUENCE [LARGE SCALE GENOMIC DNA]</scope>
</reference>
<evidence type="ECO:0000256" key="14">
    <source>
        <dbReference type="PIRSR" id="PIRSR000726-1"/>
    </source>
</evidence>
<evidence type="ECO:0000259" key="18">
    <source>
        <dbReference type="PROSITE" id="PS51671"/>
    </source>
</evidence>
<protein>
    <recommendedName>
        <fullName evidence="15">Aspartokinase</fullName>
        <ecNumber evidence="15">2.7.2.4</ecNumber>
    </recommendedName>
</protein>
<accession>A0A1Y3PQH3</accession>
<evidence type="ECO:0000256" key="3">
    <source>
        <dbReference type="ARBA" id="ARBA00004986"/>
    </source>
</evidence>
<dbReference type="Gene3D" id="3.30.2130.10">
    <property type="entry name" value="VC0802-like"/>
    <property type="match status" value="1"/>
</dbReference>
<evidence type="ECO:0000256" key="13">
    <source>
        <dbReference type="ARBA" id="ARBA00047872"/>
    </source>
</evidence>
<dbReference type="NCBIfam" id="TIGR00656">
    <property type="entry name" value="asp_kin_monofn"/>
    <property type="match status" value="1"/>
</dbReference>
<dbReference type="InterPro" id="IPR045865">
    <property type="entry name" value="ACT-like_dom_sf"/>
</dbReference>
<dbReference type="NCBIfam" id="NF006068">
    <property type="entry name" value="PRK08210.1"/>
    <property type="match status" value="1"/>
</dbReference>
<dbReference type="Gene3D" id="3.40.1160.10">
    <property type="entry name" value="Acetylglutamate kinase-like"/>
    <property type="match status" value="1"/>
</dbReference>
<evidence type="ECO:0000256" key="2">
    <source>
        <dbReference type="ARBA" id="ARBA00004766"/>
    </source>
</evidence>
<comment type="caution">
    <text evidence="19">The sequence shown here is derived from an EMBL/GenBank/DDBJ whole genome shotgun (WGS) entry which is preliminary data.</text>
</comment>
<dbReference type="SUPFAM" id="SSF55021">
    <property type="entry name" value="ACT-like"/>
    <property type="match status" value="2"/>
</dbReference>
<dbReference type="UniPathway" id="UPA00051">
    <property type="reaction ID" value="UER00462"/>
</dbReference>
<proteinExistence type="inferred from homology"/>
<dbReference type="InterPro" id="IPR001048">
    <property type="entry name" value="Asp/Glu/Uridylate_kinase"/>
</dbReference>
<dbReference type="SUPFAM" id="SSF53633">
    <property type="entry name" value="Carbamate kinase-like"/>
    <property type="match status" value="1"/>
</dbReference>
<comment type="pathway">
    <text evidence="3 16">Amino-acid biosynthesis; L-methionine biosynthesis via de novo pathway; L-homoserine from L-aspartate: step 1/3.</text>
</comment>
<feature type="binding site" evidence="14">
    <location>
        <begin position="214"/>
        <end position="215"/>
    </location>
    <ligand>
        <name>ATP</name>
        <dbReference type="ChEBI" id="CHEBI:30616"/>
    </ligand>
</feature>
<dbReference type="InterPro" id="IPR036393">
    <property type="entry name" value="AceGlu_kinase-like_sf"/>
</dbReference>
<feature type="binding site" evidence="14">
    <location>
        <begin position="7"/>
        <end position="10"/>
    </location>
    <ligand>
        <name>ATP</name>
        <dbReference type="ChEBI" id="CHEBI:30616"/>
    </ligand>
</feature>
<gene>
    <name evidence="19" type="ORF">BAA01_08490</name>
</gene>
<keyword evidence="9 15" id="KW-0418">Kinase</keyword>
<dbReference type="Pfam" id="PF00696">
    <property type="entry name" value="AA_kinase"/>
    <property type="match status" value="1"/>
</dbReference>
<dbReference type="InterPro" id="IPR027795">
    <property type="entry name" value="CASTOR_ACT_dom"/>
</dbReference>
<dbReference type="UniPathway" id="UPA00050">
    <property type="reaction ID" value="UER00461"/>
</dbReference>
<evidence type="ECO:0000256" key="11">
    <source>
        <dbReference type="ARBA" id="ARBA00022915"/>
    </source>
</evidence>
<dbReference type="InterPro" id="IPR005260">
    <property type="entry name" value="Asp_kin_monofn"/>
</dbReference>
<dbReference type="NCBIfam" id="TIGR00657">
    <property type="entry name" value="asp_kinases"/>
    <property type="match status" value="1"/>
</dbReference>
<evidence type="ECO:0000256" key="8">
    <source>
        <dbReference type="ARBA" id="ARBA00022741"/>
    </source>
</evidence>
<dbReference type="EMBL" id="LZRT01000062">
    <property type="protein sequence ID" value="OUM88397.1"/>
    <property type="molecule type" value="Genomic_DNA"/>
</dbReference>
<dbReference type="GO" id="GO:0009089">
    <property type="term" value="P:lysine biosynthetic process via diaminopimelate"/>
    <property type="evidence" value="ECO:0007669"/>
    <property type="project" value="UniProtKB-UniPathway"/>
</dbReference>
<dbReference type="Proteomes" id="UP000196475">
    <property type="component" value="Unassembled WGS sequence"/>
</dbReference>
<evidence type="ECO:0000313" key="19">
    <source>
        <dbReference type="EMBL" id="OUM88397.1"/>
    </source>
</evidence>
<dbReference type="PROSITE" id="PS50206">
    <property type="entry name" value="RHODANESE_3"/>
    <property type="match status" value="1"/>
</dbReference>
<comment type="pathway">
    <text evidence="4 16">Amino-acid biosynthesis; L-threonine biosynthesis; L-threonine from L-aspartate: step 1/5.</text>
</comment>
<feature type="binding site" evidence="14">
    <location>
        <position position="79"/>
    </location>
    <ligand>
        <name>substrate</name>
    </ligand>
</feature>
<comment type="catalytic activity">
    <reaction evidence="13 15">
        <text>L-aspartate + ATP = 4-phospho-L-aspartate + ADP</text>
        <dbReference type="Rhea" id="RHEA:23776"/>
        <dbReference type="ChEBI" id="CHEBI:29991"/>
        <dbReference type="ChEBI" id="CHEBI:30616"/>
        <dbReference type="ChEBI" id="CHEBI:57535"/>
        <dbReference type="ChEBI" id="CHEBI:456216"/>
        <dbReference type="EC" id="2.7.2.4"/>
    </reaction>
</comment>
<dbReference type="PROSITE" id="PS00324">
    <property type="entry name" value="ASPARTOKINASE"/>
    <property type="match status" value="1"/>
</dbReference>
<comment type="pathway">
    <text evidence="2 16">Amino-acid biosynthesis; L-lysine biosynthesis via DAP pathway; (S)-tetrahydrodipicolinate from L-aspartate: step 1/4.</text>
</comment>
<evidence type="ECO:0000256" key="5">
    <source>
        <dbReference type="ARBA" id="ARBA00010122"/>
    </source>
</evidence>
<dbReference type="GO" id="GO:0004072">
    <property type="term" value="F:aspartate kinase activity"/>
    <property type="evidence" value="ECO:0007669"/>
    <property type="project" value="UniProtKB-EC"/>
</dbReference>
<evidence type="ECO:0000256" key="4">
    <source>
        <dbReference type="ARBA" id="ARBA00005139"/>
    </source>
</evidence>
<evidence type="ECO:0000256" key="1">
    <source>
        <dbReference type="ARBA" id="ARBA00003121"/>
    </source>
</evidence>
<dbReference type="PANTHER" id="PTHR21499:SF3">
    <property type="entry name" value="ASPARTOKINASE"/>
    <property type="match status" value="1"/>
</dbReference>
<dbReference type="GO" id="GO:0005829">
    <property type="term" value="C:cytosol"/>
    <property type="evidence" value="ECO:0007669"/>
    <property type="project" value="TreeGrafter"/>
</dbReference>
<keyword evidence="7 15" id="KW-0808">Transferase</keyword>
<evidence type="ECO:0000313" key="20">
    <source>
        <dbReference type="Proteomes" id="UP000196475"/>
    </source>
</evidence>
<dbReference type="EC" id="2.7.2.4" evidence="15"/>
<evidence type="ECO:0000256" key="9">
    <source>
        <dbReference type="ARBA" id="ARBA00022777"/>
    </source>
</evidence>
<comment type="function">
    <text evidence="1">Catalyzes the phosphorylation of the beta-carboxyl group of aspartic acid with ATP to yield 4-phospho-L-aspartate, which is involved in the branched biosynthetic pathway leading to the biosynthesis of amino acids threonine, isoleucine and methionine.</text>
</comment>
<evidence type="ECO:0000256" key="10">
    <source>
        <dbReference type="ARBA" id="ARBA00022840"/>
    </source>
</evidence>
<keyword evidence="8 14" id="KW-0547">Nucleotide-binding</keyword>
<dbReference type="InterPro" id="IPR002912">
    <property type="entry name" value="ACT_dom"/>
</dbReference>
<dbReference type="GO" id="GO:0009088">
    <property type="term" value="P:threonine biosynthetic process"/>
    <property type="evidence" value="ECO:0007669"/>
    <property type="project" value="UniProtKB-UniPathway"/>
</dbReference>
<name>A0A1Y3PQH3_9BACI</name>
<keyword evidence="12" id="KW-0457">Lysine biosynthesis</keyword>
<dbReference type="PIRSF" id="PIRSF000726">
    <property type="entry name" value="Asp_kin"/>
    <property type="match status" value="1"/>
</dbReference>
<dbReference type="InterPro" id="IPR001341">
    <property type="entry name" value="Asp_kinase"/>
</dbReference>
<feature type="binding site" evidence="14">
    <location>
        <position position="189"/>
    </location>
    <ligand>
        <name>ATP</name>
        <dbReference type="ChEBI" id="CHEBI:30616"/>
    </ligand>
</feature>
<keyword evidence="6 16" id="KW-0028">Amino-acid biosynthesis</keyword>
<evidence type="ECO:0000256" key="12">
    <source>
        <dbReference type="ARBA" id="ARBA00023154"/>
    </source>
</evidence>